<accession>A0A2U8WKC8</accession>
<dbReference type="InterPro" id="IPR036390">
    <property type="entry name" value="WH_DNA-bd_sf"/>
</dbReference>
<dbReference type="GO" id="GO:0005829">
    <property type="term" value="C:cytosol"/>
    <property type="evidence" value="ECO:0007669"/>
    <property type="project" value="TreeGrafter"/>
</dbReference>
<dbReference type="InterPro" id="IPR000847">
    <property type="entry name" value="LysR_HTH_N"/>
</dbReference>
<dbReference type="KEGG" id="mtea:DK419_06625"/>
<evidence type="ECO:0000259" key="5">
    <source>
        <dbReference type="PROSITE" id="PS50931"/>
    </source>
</evidence>
<dbReference type="Pfam" id="PF00126">
    <property type="entry name" value="HTH_1"/>
    <property type="match status" value="1"/>
</dbReference>
<dbReference type="AlphaFoldDB" id="A0A2U8WKC8"/>
<dbReference type="SUPFAM" id="SSF46785">
    <property type="entry name" value="Winged helix' DNA-binding domain"/>
    <property type="match status" value="1"/>
</dbReference>
<sequence>MAPDWTTLRIFLAALELGSLTGAAARCGIAVSAAARRIQDLEAAHGVQLLARSARGVRPTAAGEVLAAHARALLAMEQRLGDDLRAMAAGEIGRVRLDATASVIVGHPLPERLGVLRARYPGIAVDLNEVTSAAALRNVGEGRADLGFITTAKVVPPEIEVRDWREDRLLAVAPAAWRDRLPERLPFAALIEEPLVGLVAGGALAALLDEAAERLGRALRYRFTTASPDAAVRLVAGGHGITVMPDGVMRVYADHLGLVGIPLDEPWAHRTIRLVSRPGPELPAAARRLLGVLLERDDAAG</sequence>
<evidence type="ECO:0000256" key="3">
    <source>
        <dbReference type="ARBA" id="ARBA00023125"/>
    </source>
</evidence>
<dbReference type="Pfam" id="PF03466">
    <property type="entry name" value="LysR_substrate"/>
    <property type="match status" value="1"/>
</dbReference>
<dbReference type="Gene3D" id="1.10.10.10">
    <property type="entry name" value="Winged helix-like DNA-binding domain superfamily/Winged helix DNA-binding domain"/>
    <property type="match status" value="1"/>
</dbReference>
<evidence type="ECO:0000313" key="7">
    <source>
        <dbReference type="Proteomes" id="UP000245444"/>
    </source>
</evidence>
<protein>
    <submittedName>
        <fullName evidence="6">LysR family transcriptional regulator</fullName>
    </submittedName>
</protein>
<gene>
    <name evidence="6" type="ORF">DK419_06625</name>
</gene>
<organism evidence="6 7">
    <name type="scientific">Methylobacterium terrae</name>
    <dbReference type="NCBI Taxonomy" id="2202827"/>
    <lineage>
        <taxon>Bacteria</taxon>
        <taxon>Pseudomonadati</taxon>
        <taxon>Pseudomonadota</taxon>
        <taxon>Alphaproteobacteria</taxon>
        <taxon>Hyphomicrobiales</taxon>
        <taxon>Methylobacteriaceae</taxon>
        <taxon>Methylobacterium</taxon>
    </lineage>
</organism>
<evidence type="ECO:0000313" key="6">
    <source>
        <dbReference type="EMBL" id="AWN46028.1"/>
    </source>
</evidence>
<dbReference type="PANTHER" id="PTHR30419">
    <property type="entry name" value="HTH-TYPE TRANSCRIPTIONAL REGULATOR YBHD"/>
    <property type="match status" value="1"/>
</dbReference>
<dbReference type="RefSeq" id="WP_109958384.1">
    <property type="nucleotide sequence ID" value="NZ_CP029553.1"/>
</dbReference>
<dbReference type="PROSITE" id="PS50931">
    <property type="entry name" value="HTH_LYSR"/>
    <property type="match status" value="1"/>
</dbReference>
<dbReference type="EMBL" id="CP029553">
    <property type="protein sequence ID" value="AWN46028.1"/>
    <property type="molecule type" value="Genomic_DNA"/>
</dbReference>
<comment type="similarity">
    <text evidence="1">Belongs to the LysR transcriptional regulatory family.</text>
</comment>
<proteinExistence type="inferred from homology"/>
<evidence type="ECO:0000256" key="2">
    <source>
        <dbReference type="ARBA" id="ARBA00023015"/>
    </source>
</evidence>
<dbReference type="Gene3D" id="3.40.190.290">
    <property type="match status" value="1"/>
</dbReference>
<dbReference type="Proteomes" id="UP000245444">
    <property type="component" value="Chromosome"/>
</dbReference>
<dbReference type="InterPro" id="IPR036388">
    <property type="entry name" value="WH-like_DNA-bd_sf"/>
</dbReference>
<keyword evidence="3" id="KW-0238">DNA-binding</keyword>
<reference evidence="6 7" key="1">
    <citation type="submission" date="2018-05" db="EMBL/GenBank/DDBJ databases">
        <title>Complete Genome Sequence of Methylobacterium sp. 17Sr1-28.</title>
        <authorList>
            <person name="Srinivasan S."/>
        </authorList>
    </citation>
    <scope>NUCLEOTIDE SEQUENCE [LARGE SCALE GENOMIC DNA]</scope>
    <source>
        <strain evidence="6 7">17Sr1-28</strain>
    </source>
</reference>
<name>A0A2U8WKC8_9HYPH</name>
<dbReference type="InterPro" id="IPR050950">
    <property type="entry name" value="HTH-type_LysR_regulators"/>
</dbReference>
<keyword evidence="2" id="KW-0805">Transcription regulation</keyword>
<dbReference type="SUPFAM" id="SSF53850">
    <property type="entry name" value="Periplasmic binding protein-like II"/>
    <property type="match status" value="1"/>
</dbReference>
<dbReference type="GO" id="GO:0003700">
    <property type="term" value="F:DNA-binding transcription factor activity"/>
    <property type="evidence" value="ECO:0007669"/>
    <property type="project" value="InterPro"/>
</dbReference>
<dbReference type="OrthoDB" id="9785974at2"/>
<dbReference type="InterPro" id="IPR005119">
    <property type="entry name" value="LysR_subst-bd"/>
</dbReference>
<feature type="domain" description="HTH lysR-type" evidence="5">
    <location>
        <begin position="3"/>
        <end position="60"/>
    </location>
</feature>
<evidence type="ECO:0000256" key="1">
    <source>
        <dbReference type="ARBA" id="ARBA00009437"/>
    </source>
</evidence>
<keyword evidence="4" id="KW-0804">Transcription</keyword>
<dbReference type="GO" id="GO:0003677">
    <property type="term" value="F:DNA binding"/>
    <property type="evidence" value="ECO:0007669"/>
    <property type="project" value="UniProtKB-KW"/>
</dbReference>
<keyword evidence="7" id="KW-1185">Reference proteome</keyword>
<evidence type="ECO:0000256" key="4">
    <source>
        <dbReference type="ARBA" id="ARBA00023163"/>
    </source>
</evidence>
<dbReference type="PANTHER" id="PTHR30419:SF2">
    <property type="entry name" value="LYSR FAMILY TRANSCRIPTIONAL REGULATOR"/>
    <property type="match status" value="1"/>
</dbReference>